<dbReference type="AlphaFoldDB" id="A0A1M6HJX0"/>
<keyword evidence="1" id="KW-0347">Helicase</keyword>
<dbReference type="SUPFAM" id="SSF52540">
    <property type="entry name" value="P-loop containing nucleoside triphosphate hydrolases"/>
    <property type="match status" value="1"/>
</dbReference>
<organism evidence="1 2">
    <name type="scientific">Tessaracoccus bendigoensis DSM 12906</name>
    <dbReference type="NCBI Taxonomy" id="1123357"/>
    <lineage>
        <taxon>Bacteria</taxon>
        <taxon>Bacillati</taxon>
        <taxon>Actinomycetota</taxon>
        <taxon>Actinomycetes</taxon>
        <taxon>Propionibacteriales</taxon>
        <taxon>Propionibacteriaceae</taxon>
        <taxon>Tessaracoccus</taxon>
    </lineage>
</organism>
<reference evidence="2" key="1">
    <citation type="submission" date="2016-11" db="EMBL/GenBank/DDBJ databases">
        <authorList>
            <person name="Varghese N."/>
            <person name="Submissions S."/>
        </authorList>
    </citation>
    <scope>NUCLEOTIDE SEQUENCE [LARGE SCALE GENOMIC DNA]</scope>
    <source>
        <strain evidence="2">DSM 12906</strain>
    </source>
</reference>
<evidence type="ECO:0000313" key="2">
    <source>
        <dbReference type="Proteomes" id="UP000184512"/>
    </source>
</evidence>
<proteinExistence type="predicted"/>
<name>A0A1M6HJX0_9ACTN</name>
<dbReference type="OrthoDB" id="3724121at2"/>
<dbReference type="NCBIfam" id="TIGR03815">
    <property type="entry name" value="CpaE_hom_Actino"/>
    <property type="match status" value="1"/>
</dbReference>
<protein>
    <submittedName>
        <fullName evidence="1">Helicase/secretion neighborhood CpaE-like protein</fullName>
    </submittedName>
</protein>
<accession>A0A1M6HJX0</accession>
<keyword evidence="2" id="KW-1185">Reference proteome</keyword>
<dbReference type="Proteomes" id="UP000184512">
    <property type="component" value="Unassembled WGS sequence"/>
</dbReference>
<dbReference type="RefSeq" id="WP_073187729.1">
    <property type="nucleotide sequence ID" value="NZ_FQZG01000033.1"/>
</dbReference>
<gene>
    <name evidence="1" type="ORF">SAMN02745244_01991</name>
</gene>
<dbReference type="GO" id="GO:0004386">
    <property type="term" value="F:helicase activity"/>
    <property type="evidence" value="ECO:0007669"/>
    <property type="project" value="UniProtKB-KW"/>
</dbReference>
<keyword evidence="1" id="KW-0067">ATP-binding</keyword>
<keyword evidence="1" id="KW-0378">Hydrolase</keyword>
<dbReference type="EMBL" id="FQZG01000033">
    <property type="protein sequence ID" value="SHJ22468.1"/>
    <property type="molecule type" value="Genomic_DNA"/>
</dbReference>
<dbReference type="InterPro" id="IPR022521">
    <property type="entry name" value="Rv3660c"/>
</dbReference>
<evidence type="ECO:0000313" key="1">
    <source>
        <dbReference type="EMBL" id="SHJ22468.1"/>
    </source>
</evidence>
<sequence>MTPHALLCTRDPFVIEAVQVCAAALQVDLRIVSDAAGLDSGWAGAAVRLLGADSATRWGPVRPGEAFVVGTSSEELTRCSAELGIPVIPLPDGAGHLATVISRAGQTTPQMGRIVALLGASGGLGVSTLVSAVALIGAKAGEDVVAVDLAPASGGIDLVVGAETSDGVRWPDLARSRGELGDLTSELPQVGGAAFLSHGRGDDPPPTDEATRVVLAALARSAALTLIDAGRGPVPVMADLSVLVVGADVRSVAAAQMAGPKVTGMVVRSGPGRRIPPEVVARTLGLELMGAVGHDKAVPRLAELGMPPVPGPARRLKRDASSLWRCLRDA</sequence>
<dbReference type="Gene3D" id="3.40.50.300">
    <property type="entry name" value="P-loop containing nucleotide triphosphate hydrolases"/>
    <property type="match status" value="1"/>
</dbReference>
<dbReference type="STRING" id="1123357.SAMN02745244_01991"/>
<keyword evidence="1" id="KW-0547">Nucleotide-binding</keyword>
<dbReference type="InterPro" id="IPR027417">
    <property type="entry name" value="P-loop_NTPase"/>
</dbReference>